<gene>
    <name evidence="1" type="ORF">UFOVP121_67</name>
    <name evidence="2" type="ORF">UFOVP277_72</name>
</gene>
<evidence type="ECO:0000313" key="2">
    <source>
        <dbReference type="EMBL" id="CAB4135094.1"/>
    </source>
</evidence>
<protein>
    <submittedName>
        <fullName evidence="2">Uncharacterized protein</fullName>
    </submittedName>
</protein>
<evidence type="ECO:0000313" key="1">
    <source>
        <dbReference type="EMBL" id="CAB4131175.1"/>
    </source>
</evidence>
<dbReference type="EMBL" id="LR796243">
    <property type="protein sequence ID" value="CAB4131175.1"/>
    <property type="molecule type" value="Genomic_DNA"/>
</dbReference>
<proteinExistence type="predicted"/>
<dbReference type="EMBL" id="LR796293">
    <property type="protein sequence ID" value="CAB4135094.1"/>
    <property type="molecule type" value="Genomic_DNA"/>
</dbReference>
<name>A0A6J5LKQ8_9CAUD</name>
<organism evidence="2">
    <name type="scientific">uncultured Caudovirales phage</name>
    <dbReference type="NCBI Taxonomy" id="2100421"/>
    <lineage>
        <taxon>Viruses</taxon>
        <taxon>Duplodnaviria</taxon>
        <taxon>Heunggongvirae</taxon>
        <taxon>Uroviricota</taxon>
        <taxon>Caudoviricetes</taxon>
        <taxon>Peduoviridae</taxon>
        <taxon>Maltschvirus</taxon>
        <taxon>Maltschvirus maltsch</taxon>
    </lineage>
</organism>
<reference evidence="2" key="1">
    <citation type="submission" date="2020-04" db="EMBL/GenBank/DDBJ databases">
        <authorList>
            <person name="Chiriac C."/>
            <person name="Salcher M."/>
            <person name="Ghai R."/>
            <person name="Kavagutti S V."/>
        </authorList>
    </citation>
    <scope>NUCLEOTIDE SEQUENCE</scope>
</reference>
<accession>A0A6J5LKQ8</accession>
<sequence>MSDILNKTIATYSTYQMTSYTAGPVYSAILFRVNNTLINAVSRLVRFPDGSGIDHTPWDQDLNDDAKHEIANWLGVRNQIIDAIEDLEGGYPPSTIEDTYSYLLRSNPENNARSLMQSYAMDYINRIKRGDKLHSTVQQYVEDNYTQAVKNYSNLVDVKEQVIGYLEQAAYVKDRSESMEYNNLPEWFDEMVYTVGSTKFAASYGKKLTMLDRTLSPTTRKAVETEIFLMEQVAAELNYDLPTPADTSTIDSAYLASLGIMA</sequence>